<feature type="domain" description="Tyrosine-protein phosphatase" evidence="2">
    <location>
        <begin position="282"/>
        <end position="580"/>
    </location>
</feature>
<gene>
    <name evidence="4" type="ORF">AWRI3580_g1624</name>
</gene>
<evidence type="ECO:0000256" key="1">
    <source>
        <dbReference type="ARBA" id="ARBA00009649"/>
    </source>
</evidence>
<evidence type="ECO:0000313" key="4">
    <source>
        <dbReference type="EMBL" id="OEJ89332.1"/>
    </source>
</evidence>
<comment type="similarity">
    <text evidence="1">Belongs to the protein-tyrosine phosphatase family. Non-receptor class subfamily.</text>
</comment>
<protein>
    <submittedName>
        <fullName evidence="4">Tyrosine-protein phosphatase 1</fullName>
    </submittedName>
</protein>
<dbReference type="EMBL" id="LPNN01000004">
    <property type="protein sequence ID" value="OEJ89332.1"/>
    <property type="molecule type" value="Genomic_DNA"/>
</dbReference>
<dbReference type="AlphaFoldDB" id="A0A1E5RR15"/>
<dbReference type="OrthoDB" id="10253954at2759"/>
<dbReference type="SUPFAM" id="SSF52799">
    <property type="entry name" value="(Phosphotyrosine protein) phosphatases II"/>
    <property type="match status" value="1"/>
</dbReference>
<dbReference type="Pfam" id="PF00102">
    <property type="entry name" value="Y_phosphatase"/>
    <property type="match status" value="1"/>
</dbReference>
<sequence length="586" mass="68195">MSDKNNNNKIINNLANSNNSETLYNVIQNKRQTSRNHITNNNISSNKPFSLNLDDSLNNTSVFNLNRSGSPCLPNFGSLKQETNFNAEHPKADETVTDTNNFQDINFKDVGKKKKNSITEIVEGNLLVQHEWPTDEDEDSDVQSKGVSPRVNLKFNMKPMCKKATEINDKKTWINIDPNHLSGMNDMHNNPNSLLRLNTTIPLDESDTLSDYNSAGYEIDEMRSKDIIKNNLNYLKQNKEVLYNKYSNINKREDKRIKLGMGYSSYRKKLTTCEYQSKQEYLKDELKYKRSKMFSLSIAKKSCNFKRNRYSDISPYNYNRIILNVQKDKETGSLSNDYINASKVILDCIDPKTPEALIATQGPTKNTYKQFWQMVYDQSSEAKEVIIVMVTPLVENGREKCYPYWPSKKTSQYVQWNQKENLIPREQMVGHSNSIFNQDLNLKIVKDEEQVSSHYYTVLELENLKVPDQKIKVHHLYYDKWEDFSSPTSISQVLDLIKHTNSLRKNKDLKIISHCSAGVGRTGTFFALYYLYNSFKNKSLKDSALSDPVESTVSQLRRSRMKMVQTFEQFKFIYEVVRHLYEEERK</sequence>
<dbReference type="InterPro" id="IPR050348">
    <property type="entry name" value="Protein-Tyr_Phosphatase"/>
</dbReference>
<dbReference type="Gene3D" id="3.90.190.10">
    <property type="entry name" value="Protein tyrosine phosphatase superfamily"/>
    <property type="match status" value="1"/>
</dbReference>
<keyword evidence="5" id="KW-1185">Reference proteome</keyword>
<reference evidence="5" key="1">
    <citation type="journal article" date="2016" name="Genome Announc.">
        <title>Genome sequences of three species of Hanseniaspora isolated from spontaneous wine fermentations.</title>
        <authorList>
            <person name="Sternes P.R."/>
            <person name="Lee D."/>
            <person name="Kutyna D.R."/>
            <person name="Borneman A.R."/>
        </authorList>
    </citation>
    <scope>NUCLEOTIDE SEQUENCE [LARGE SCALE GENOMIC DNA]</scope>
    <source>
        <strain evidence="5">AWRI3580</strain>
    </source>
</reference>
<evidence type="ECO:0000259" key="3">
    <source>
        <dbReference type="PROSITE" id="PS50056"/>
    </source>
</evidence>
<comment type="caution">
    <text evidence="4">The sequence shown here is derived from an EMBL/GenBank/DDBJ whole genome shotgun (WGS) entry which is preliminary data.</text>
</comment>
<dbReference type="VEuPathDB" id="FungiDB:AWRI3580_g1624"/>
<dbReference type="InterPro" id="IPR029021">
    <property type="entry name" value="Prot-tyrosine_phosphatase-like"/>
</dbReference>
<dbReference type="PROSITE" id="PS50055">
    <property type="entry name" value="TYR_PHOSPHATASE_PTP"/>
    <property type="match status" value="1"/>
</dbReference>
<dbReference type="Proteomes" id="UP000095358">
    <property type="component" value="Unassembled WGS sequence"/>
</dbReference>
<dbReference type="InterPro" id="IPR000387">
    <property type="entry name" value="Tyr_Pase_dom"/>
</dbReference>
<dbReference type="PANTHER" id="PTHR19134:SF449">
    <property type="entry name" value="TYROSINE-PROTEIN PHOSPHATASE 1"/>
    <property type="match status" value="1"/>
</dbReference>
<name>A0A1E5RR15_HANUV</name>
<evidence type="ECO:0000313" key="5">
    <source>
        <dbReference type="Proteomes" id="UP000095358"/>
    </source>
</evidence>
<dbReference type="GO" id="GO:0004725">
    <property type="term" value="F:protein tyrosine phosphatase activity"/>
    <property type="evidence" value="ECO:0007669"/>
    <property type="project" value="InterPro"/>
</dbReference>
<proteinExistence type="inferred from homology"/>
<dbReference type="InterPro" id="IPR003595">
    <property type="entry name" value="Tyr_Pase_cat"/>
</dbReference>
<dbReference type="STRING" id="29833.A0A1E5RR15"/>
<dbReference type="SMART" id="SM00404">
    <property type="entry name" value="PTPc_motif"/>
    <property type="match status" value="1"/>
</dbReference>
<feature type="domain" description="Tyrosine specific protein phosphatases" evidence="3">
    <location>
        <begin position="491"/>
        <end position="571"/>
    </location>
</feature>
<organism evidence="4 5">
    <name type="scientific">Hanseniaspora uvarum</name>
    <name type="common">Yeast</name>
    <name type="synonym">Kloeckera apiculata</name>
    <dbReference type="NCBI Taxonomy" id="29833"/>
    <lineage>
        <taxon>Eukaryota</taxon>
        <taxon>Fungi</taxon>
        <taxon>Dikarya</taxon>
        <taxon>Ascomycota</taxon>
        <taxon>Saccharomycotina</taxon>
        <taxon>Saccharomycetes</taxon>
        <taxon>Saccharomycodales</taxon>
        <taxon>Saccharomycodaceae</taxon>
        <taxon>Hanseniaspora</taxon>
    </lineage>
</organism>
<dbReference type="PRINTS" id="PR00700">
    <property type="entry name" value="PRTYPHPHTASE"/>
</dbReference>
<accession>A0A1E5RR15</accession>
<evidence type="ECO:0000259" key="2">
    <source>
        <dbReference type="PROSITE" id="PS50055"/>
    </source>
</evidence>
<dbReference type="PROSITE" id="PS50056">
    <property type="entry name" value="TYR_PHOSPHATASE_2"/>
    <property type="match status" value="1"/>
</dbReference>
<dbReference type="InterPro" id="IPR000242">
    <property type="entry name" value="PTP_cat"/>
</dbReference>
<dbReference type="SMART" id="SM00194">
    <property type="entry name" value="PTPc"/>
    <property type="match status" value="1"/>
</dbReference>
<dbReference type="PANTHER" id="PTHR19134">
    <property type="entry name" value="RECEPTOR-TYPE TYROSINE-PROTEIN PHOSPHATASE"/>
    <property type="match status" value="1"/>
</dbReference>